<dbReference type="OrthoDB" id="7840273at2"/>
<accession>A0A1H8FRA6</accession>
<dbReference type="AlphaFoldDB" id="A0A1H8FRA6"/>
<name>A0A1H8FRA6_9RHOB</name>
<sequence length="319" mass="35812">MSAEAIHSPSRYDASTATDRASWLARMEEICEDSGYFDPLGAQHWAFFADEGTTLLVTFEQLDSIRATPTQMPMGTTLAAAKGWSHLCLIAEGETWYRDPLVYRYFDRLVDDAFFEDFDRVVFYGAGMGGYAATAFSVCAPGASVVALQPRATLDPTIAVWDKRHLAQRWRDFTSRFGYAPDMIEGTGEVFVIYDPLATEDAMHASLFTRPFVTKLRTRFLGDRVEQALSNMGVLTEIIHLAGEGQLTKPRFNQLWRRRRNFGPYLKTILAHAGQAGHTARELLICRSVNRRLSAPRFRRRLAELEGQAGSDESPPPAE</sequence>
<keyword evidence="2" id="KW-1185">Reference proteome</keyword>
<dbReference type="EMBL" id="FOCE01000004">
    <property type="protein sequence ID" value="SEN34331.1"/>
    <property type="molecule type" value="Genomic_DNA"/>
</dbReference>
<proteinExistence type="predicted"/>
<dbReference type="Proteomes" id="UP000198761">
    <property type="component" value="Unassembled WGS sequence"/>
</dbReference>
<dbReference type="RefSeq" id="WP_091300758.1">
    <property type="nucleotide sequence ID" value="NZ_FOCE01000004.1"/>
</dbReference>
<evidence type="ECO:0000313" key="1">
    <source>
        <dbReference type="EMBL" id="SEN34331.1"/>
    </source>
</evidence>
<evidence type="ECO:0000313" key="2">
    <source>
        <dbReference type="Proteomes" id="UP000198761"/>
    </source>
</evidence>
<dbReference type="STRING" id="933059.SAMN04488103_104241"/>
<organism evidence="1 2">
    <name type="scientific">Gemmobacter aquatilis</name>
    <dbReference type="NCBI Taxonomy" id="933059"/>
    <lineage>
        <taxon>Bacteria</taxon>
        <taxon>Pseudomonadati</taxon>
        <taxon>Pseudomonadota</taxon>
        <taxon>Alphaproteobacteria</taxon>
        <taxon>Rhodobacterales</taxon>
        <taxon>Paracoccaceae</taxon>
        <taxon>Gemmobacter</taxon>
    </lineage>
</organism>
<protein>
    <recommendedName>
        <fullName evidence="3">Phosphoadenosine phosphosulfate reductase</fullName>
    </recommendedName>
</protein>
<gene>
    <name evidence="1" type="ORF">SAMN04488103_104241</name>
</gene>
<reference evidence="1 2" key="1">
    <citation type="submission" date="2016-10" db="EMBL/GenBank/DDBJ databases">
        <authorList>
            <person name="de Groot N.N."/>
        </authorList>
    </citation>
    <scope>NUCLEOTIDE SEQUENCE [LARGE SCALE GENOMIC DNA]</scope>
    <source>
        <strain evidence="1 2">DSM 3857</strain>
    </source>
</reference>
<evidence type="ECO:0008006" key="3">
    <source>
        <dbReference type="Google" id="ProtNLM"/>
    </source>
</evidence>